<feature type="transmembrane region" description="Helical" evidence="5">
    <location>
        <begin position="98"/>
        <end position="116"/>
    </location>
</feature>
<accession>A0A2T0AZW6</accession>
<organism evidence="7 8">
    <name type="scientific">Clostridium liquoris</name>
    <dbReference type="NCBI Taxonomy" id="1289519"/>
    <lineage>
        <taxon>Bacteria</taxon>
        <taxon>Bacillati</taxon>
        <taxon>Bacillota</taxon>
        <taxon>Clostridia</taxon>
        <taxon>Eubacteriales</taxon>
        <taxon>Clostridiaceae</taxon>
        <taxon>Clostridium</taxon>
    </lineage>
</organism>
<protein>
    <submittedName>
        <fullName evidence="7">O-Antigen ligase</fullName>
    </submittedName>
</protein>
<dbReference type="PANTHER" id="PTHR37422">
    <property type="entry name" value="TEICHURONIC ACID BIOSYNTHESIS PROTEIN TUAE"/>
    <property type="match status" value="1"/>
</dbReference>
<dbReference type="Pfam" id="PF04932">
    <property type="entry name" value="Wzy_C"/>
    <property type="match status" value="1"/>
</dbReference>
<evidence type="ECO:0000256" key="4">
    <source>
        <dbReference type="ARBA" id="ARBA00023136"/>
    </source>
</evidence>
<evidence type="ECO:0000313" key="7">
    <source>
        <dbReference type="EMBL" id="PRR76806.1"/>
    </source>
</evidence>
<feature type="transmembrane region" description="Helical" evidence="5">
    <location>
        <begin position="7"/>
        <end position="24"/>
    </location>
</feature>
<gene>
    <name evidence="7" type="ORF">CLLI_27360</name>
</gene>
<dbReference type="Proteomes" id="UP000239706">
    <property type="component" value="Unassembled WGS sequence"/>
</dbReference>
<feature type="domain" description="O-antigen ligase-related" evidence="6">
    <location>
        <begin position="204"/>
        <end position="340"/>
    </location>
</feature>
<keyword evidence="4 5" id="KW-0472">Membrane</keyword>
<reference evidence="7 8" key="1">
    <citation type="submission" date="2018-03" db="EMBL/GenBank/DDBJ databases">
        <title>Genome sequence of Clostridium liquoris DSM 100320.</title>
        <authorList>
            <person name="Poehlein A."/>
            <person name="Daniel R."/>
        </authorList>
    </citation>
    <scope>NUCLEOTIDE SEQUENCE [LARGE SCALE GENOMIC DNA]</scope>
    <source>
        <strain evidence="7 8">DSM 100320</strain>
    </source>
</reference>
<dbReference type="EMBL" id="PVXO01000073">
    <property type="protein sequence ID" value="PRR76806.1"/>
    <property type="molecule type" value="Genomic_DNA"/>
</dbReference>
<dbReference type="AlphaFoldDB" id="A0A2T0AZW6"/>
<dbReference type="GO" id="GO:0016874">
    <property type="term" value="F:ligase activity"/>
    <property type="evidence" value="ECO:0007669"/>
    <property type="project" value="UniProtKB-KW"/>
</dbReference>
<feature type="transmembrane region" description="Helical" evidence="5">
    <location>
        <begin position="36"/>
        <end position="54"/>
    </location>
</feature>
<evidence type="ECO:0000256" key="1">
    <source>
        <dbReference type="ARBA" id="ARBA00004141"/>
    </source>
</evidence>
<feature type="transmembrane region" description="Helical" evidence="5">
    <location>
        <begin position="199"/>
        <end position="216"/>
    </location>
</feature>
<keyword evidence="8" id="KW-1185">Reference proteome</keyword>
<evidence type="ECO:0000259" key="6">
    <source>
        <dbReference type="Pfam" id="PF04932"/>
    </source>
</evidence>
<comment type="subcellular location">
    <subcellularLocation>
        <location evidence="1">Membrane</location>
        <topology evidence="1">Multi-pass membrane protein</topology>
    </subcellularLocation>
</comment>
<feature type="transmembrane region" description="Helical" evidence="5">
    <location>
        <begin position="364"/>
        <end position="382"/>
    </location>
</feature>
<feature type="transmembrane region" description="Helical" evidence="5">
    <location>
        <begin position="174"/>
        <end position="192"/>
    </location>
</feature>
<feature type="transmembrane region" description="Helical" evidence="5">
    <location>
        <begin position="331"/>
        <end position="352"/>
    </location>
</feature>
<keyword evidence="3 5" id="KW-1133">Transmembrane helix</keyword>
<evidence type="ECO:0000256" key="2">
    <source>
        <dbReference type="ARBA" id="ARBA00022692"/>
    </source>
</evidence>
<dbReference type="InterPro" id="IPR007016">
    <property type="entry name" value="O-antigen_ligase-rel_domated"/>
</dbReference>
<dbReference type="OrthoDB" id="9806320at2"/>
<evidence type="ECO:0000256" key="3">
    <source>
        <dbReference type="ARBA" id="ARBA00022989"/>
    </source>
</evidence>
<comment type="caution">
    <text evidence="7">The sequence shown here is derived from an EMBL/GenBank/DDBJ whole genome shotgun (WGS) entry which is preliminary data.</text>
</comment>
<proteinExistence type="predicted"/>
<feature type="transmembrane region" description="Helical" evidence="5">
    <location>
        <begin position="222"/>
        <end position="253"/>
    </location>
</feature>
<evidence type="ECO:0000313" key="8">
    <source>
        <dbReference type="Proteomes" id="UP000239706"/>
    </source>
</evidence>
<name>A0A2T0AZW6_9CLOT</name>
<dbReference type="GO" id="GO:0016020">
    <property type="term" value="C:membrane"/>
    <property type="evidence" value="ECO:0007669"/>
    <property type="project" value="UniProtKB-SubCell"/>
</dbReference>
<keyword evidence="2 5" id="KW-0812">Transmembrane</keyword>
<feature type="transmembrane region" description="Helical" evidence="5">
    <location>
        <begin position="75"/>
        <end position="92"/>
    </location>
</feature>
<dbReference type="PANTHER" id="PTHR37422:SF17">
    <property type="entry name" value="O-ANTIGEN LIGASE"/>
    <property type="match status" value="1"/>
</dbReference>
<feature type="transmembrane region" description="Helical" evidence="5">
    <location>
        <begin position="128"/>
        <end position="147"/>
    </location>
</feature>
<keyword evidence="7" id="KW-0436">Ligase</keyword>
<dbReference type="RefSeq" id="WP_106064749.1">
    <property type="nucleotide sequence ID" value="NZ_PVXO01000073.1"/>
</dbReference>
<sequence length="417" mass="48544">MEIYYNNLLRLLIYLYIILLPILPSKFRLKGVPFNGDIILLFIILLYLLGIIIIKNNRKKFITKIKSFFSNGLNISILLLIIVMFLSTTYAVDKVTALKESLRFCSYIILYFIIYAEIDSTEKINKALASYIFTCIIISLVSIFDYIKGIGAPQPSSYGINIRVESLLENSNNLGAFFVMAIFPCIMLLIYEKDKKKKIFYLISSLLFLFNIVASFSRNAWLGFAIGCLLIIVMYEIRFLIPVAILGGLSLFIPKIYNRLREFNDLSQNLSRIKLWETALYMIKDHPILGVGIGNFASLYDEYIKKYRDLRYCGYKVYHPHNIFLKMQCELGIIGSIAFIVMIIFIVVKLRQLINREENNFYKLYYKGFFVSFIAFMSMNLIDNFFSAPKVIAYFWILLALSQSIMNRHNNRSSIYY</sequence>
<evidence type="ECO:0000256" key="5">
    <source>
        <dbReference type="SAM" id="Phobius"/>
    </source>
</evidence>
<dbReference type="InterPro" id="IPR051533">
    <property type="entry name" value="WaaL-like"/>
</dbReference>